<reference evidence="3" key="1">
    <citation type="submission" date="2022-05" db="EMBL/GenBank/DDBJ databases">
        <title>Sphingomonas sp. strain MG17 Genome sequencing and assembly.</title>
        <authorList>
            <person name="Kim I."/>
        </authorList>
    </citation>
    <scope>NUCLEOTIDE SEQUENCE</scope>
    <source>
        <strain evidence="3">MG17</strain>
    </source>
</reference>
<keyword evidence="4" id="KW-1185">Reference proteome</keyword>
<evidence type="ECO:0000313" key="3">
    <source>
        <dbReference type="EMBL" id="MCP3730254.1"/>
    </source>
</evidence>
<accession>A0A9X2KK75</accession>
<keyword evidence="2" id="KW-0732">Signal</keyword>
<dbReference type="Gene3D" id="3.40.50.1820">
    <property type="entry name" value="alpha/beta hydrolase"/>
    <property type="match status" value="1"/>
</dbReference>
<dbReference type="EMBL" id="JAMLDX010000004">
    <property type="protein sequence ID" value="MCP3730254.1"/>
    <property type="molecule type" value="Genomic_DNA"/>
</dbReference>
<dbReference type="AlphaFoldDB" id="A0A9X2KK75"/>
<dbReference type="Proteomes" id="UP001139451">
    <property type="component" value="Unassembled WGS sequence"/>
</dbReference>
<evidence type="ECO:0000256" key="1">
    <source>
        <dbReference type="SAM" id="MobiDB-lite"/>
    </source>
</evidence>
<sequence length="198" mass="20872">MAGHLTLAALLTGCAVAPTVAQTVDRPLPVAAPAPQETGTLPLYGSANPGSRLTEIWANFGPLGKGVRNVSYPTITPVRPAPGKANGTAVIVAPGGAFMMLAWEHEGLKVAQALADRGYTAFILRYWLNPTPLDEREARAFIRSRLAATRSPDGSTPRIAIPPSGRTAWPRSSWSARMPANGASIRPASARSAFRPAR</sequence>
<comment type="caution">
    <text evidence="3">The sequence shown here is derived from an EMBL/GenBank/DDBJ whole genome shotgun (WGS) entry which is preliminary data.</text>
</comment>
<name>A0A9X2KK75_9SPHN</name>
<protein>
    <recommendedName>
        <fullName evidence="5">Alpha/beta hydrolase family protein</fullName>
    </recommendedName>
</protein>
<feature type="region of interest" description="Disordered" evidence="1">
    <location>
        <begin position="149"/>
        <end position="198"/>
    </location>
</feature>
<evidence type="ECO:0000256" key="2">
    <source>
        <dbReference type="SAM" id="SignalP"/>
    </source>
</evidence>
<proteinExistence type="predicted"/>
<gene>
    <name evidence="3" type="ORF">M9978_07410</name>
</gene>
<evidence type="ECO:0000313" key="4">
    <source>
        <dbReference type="Proteomes" id="UP001139451"/>
    </source>
</evidence>
<feature type="compositionally biased region" description="Low complexity" evidence="1">
    <location>
        <begin position="183"/>
        <end position="198"/>
    </location>
</feature>
<feature type="chain" id="PRO_5040968937" description="Alpha/beta hydrolase family protein" evidence="2">
    <location>
        <begin position="18"/>
        <end position="198"/>
    </location>
</feature>
<dbReference type="InterPro" id="IPR029058">
    <property type="entry name" value="AB_hydrolase_fold"/>
</dbReference>
<evidence type="ECO:0008006" key="5">
    <source>
        <dbReference type="Google" id="ProtNLM"/>
    </source>
</evidence>
<feature type="signal peptide" evidence="2">
    <location>
        <begin position="1"/>
        <end position="17"/>
    </location>
</feature>
<dbReference type="RefSeq" id="WP_254292365.1">
    <property type="nucleotide sequence ID" value="NZ_JAMLDX010000004.1"/>
</dbReference>
<organism evidence="3 4">
    <name type="scientific">Sphingomonas tagetis</name>
    <dbReference type="NCBI Taxonomy" id="2949092"/>
    <lineage>
        <taxon>Bacteria</taxon>
        <taxon>Pseudomonadati</taxon>
        <taxon>Pseudomonadota</taxon>
        <taxon>Alphaproteobacteria</taxon>
        <taxon>Sphingomonadales</taxon>
        <taxon>Sphingomonadaceae</taxon>
        <taxon>Sphingomonas</taxon>
    </lineage>
</organism>